<evidence type="ECO:0000256" key="2">
    <source>
        <dbReference type="ARBA" id="ARBA00022517"/>
    </source>
</evidence>
<dbReference type="OrthoDB" id="25675at2759"/>
<feature type="compositionally biased region" description="Basic and acidic residues" evidence="8">
    <location>
        <begin position="239"/>
        <end position="255"/>
    </location>
</feature>
<feature type="domain" description="UTP23 sensor motif region" evidence="9">
    <location>
        <begin position="219"/>
        <end position="238"/>
    </location>
</feature>
<keyword evidence="11" id="KW-1185">Reference proteome</keyword>
<proteinExistence type="inferred from homology"/>
<dbReference type="AlphaFoldDB" id="A0A6A5WLY6"/>
<dbReference type="InterPro" id="IPR029060">
    <property type="entry name" value="PIN-like_dom_sf"/>
</dbReference>
<dbReference type="EMBL" id="ML977584">
    <property type="protein sequence ID" value="KAF2001171.1"/>
    <property type="molecule type" value="Genomic_DNA"/>
</dbReference>
<keyword evidence="2" id="KW-0690">Ribosome biogenesis</keyword>
<keyword evidence="3" id="KW-0698">rRNA processing</keyword>
<dbReference type="Gene3D" id="3.40.50.1010">
    <property type="entry name" value="5'-nuclease"/>
    <property type="match status" value="1"/>
</dbReference>
<feature type="compositionally biased region" description="Basic residues" evidence="8">
    <location>
        <begin position="273"/>
        <end position="282"/>
    </location>
</feature>
<organism evidence="10 11">
    <name type="scientific">Amniculicola lignicola CBS 123094</name>
    <dbReference type="NCBI Taxonomy" id="1392246"/>
    <lineage>
        <taxon>Eukaryota</taxon>
        <taxon>Fungi</taxon>
        <taxon>Dikarya</taxon>
        <taxon>Ascomycota</taxon>
        <taxon>Pezizomycotina</taxon>
        <taxon>Dothideomycetes</taxon>
        <taxon>Pleosporomycetidae</taxon>
        <taxon>Pleosporales</taxon>
        <taxon>Amniculicolaceae</taxon>
        <taxon>Amniculicola</taxon>
    </lineage>
</organism>
<evidence type="ECO:0000256" key="8">
    <source>
        <dbReference type="SAM" id="MobiDB-lite"/>
    </source>
</evidence>
<evidence type="ECO:0000256" key="3">
    <source>
        <dbReference type="ARBA" id="ARBA00022552"/>
    </source>
</evidence>
<reference evidence="10" key="1">
    <citation type="journal article" date="2020" name="Stud. Mycol.">
        <title>101 Dothideomycetes genomes: a test case for predicting lifestyles and emergence of pathogens.</title>
        <authorList>
            <person name="Haridas S."/>
            <person name="Albert R."/>
            <person name="Binder M."/>
            <person name="Bloem J."/>
            <person name="Labutti K."/>
            <person name="Salamov A."/>
            <person name="Andreopoulos B."/>
            <person name="Baker S."/>
            <person name="Barry K."/>
            <person name="Bills G."/>
            <person name="Bluhm B."/>
            <person name="Cannon C."/>
            <person name="Castanera R."/>
            <person name="Culley D."/>
            <person name="Daum C."/>
            <person name="Ezra D."/>
            <person name="Gonzalez J."/>
            <person name="Henrissat B."/>
            <person name="Kuo A."/>
            <person name="Liang C."/>
            <person name="Lipzen A."/>
            <person name="Lutzoni F."/>
            <person name="Magnuson J."/>
            <person name="Mondo S."/>
            <person name="Nolan M."/>
            <person name="Ohm R."/>
            <person name="Pangilinan J."/>
            <person name="Park H.-J."/>
            <person name="Ramirez L."/>
            <person name="Alfaro M."/>
            <person name="Sun H."/>
            <person name="Tritt A."/>
            <person name="Yoshinaga Y."/>
            <person name="Zwiers L.-H."/>
            <person name="Turgeon B."/>
            <person name="Goodwin S."/>
            <person name="Spatafora J."/>
            <person name="Crous P."/>
            <person name="Grigoriev I."/>
        </authorList>
    </citation>
    <scope>NUCLEOTIDE SEQUENCE</scope>
    <source>
        <strain evidence="10">CBS 123094</strain>
    </source>
</reference>
<gene>
    <name evidence="10" type="ORF">P154DRAFT_490526</name>
</gene>
<name>A0A6A5WLY6_9PLEO</name>
<dbReference type="SUPFAM" id="SSF88723">
    <property type="entry name" value="PIN domain-like"/>
    <property type="match status" value="1"/>
</dbReference>
<feature type="region of interest" description="Disordered" evidence="8">
    <location>
        <begin position="171"/>
        <end position="300"/>
    </location>
</feature>
<comment type="function">
    <text evidence="5">Involved in rRNA-processing and ribosome biogenesis.</text>
</comment>
<dbReference type="GO" id="GO:0006364">
    <property type="term" value="P:rRNA processing"/>
    <property type="evidence" value="ECO:0007669"/>
    <property type="project" value="UniProtKB-KW"/>
</dbReference>
<dbReference type="Pfam" id="PF04900">
    <property type="entry name" value="Fcf1"/>
    <property type="match status" value="1"/>
</dbReference>
<evidence type="ECO:0000256" key="5">
    <source>
        <dbReference type="ARBA" id="ARBA00037300"/>
    </source>
</evidence>
<evidence type="ECO:0000256" key="1">
    <source>
        <dbReference type="ARBA" id="ARBA00004604"/>
    </source>
</evidence>
<dbReference type="InterPro" id="IPR006984">
    <property type="entry name" value="Fcf1/UTP23"/>
</dbReference>
<dbReference type="GO" id="GO:0032040">
    <property type="term" value="C:small-subunit processome"/>
    <property type="evidence" value="ECO:0007669"/>
    <property type="project" value="InterPro"/>
</dbReference>
<dbReference type="Pfam" id="PF24779">
    <property type="entry name" value="UTP23_sensor"/>
    <property type="match status" value="1"/>
</dbReference>
<evidence type="ECO:0000256" key="7">
    <source>
        <dbReference type="ARBA" id="ARBA00076388"/>
    </source>
</evidence>
<evidence type="ECO:0000313" key="10">
    <source>
        <dbReference type="EMBL" id="KAF2001171.1"/>
    </source>
</evidence>
<comment type="similarity">
    <text evidence="6">Belongs to the UTP23/FCF1 family. UTP23 subfamily.</text>
</comment>
<dbReference type="CDD" id="cd09865">
    <property type="entry name" value="PIN_ScUtp23p-like"/>
    <property type="match status" value="1"/>
</dbReference>
<dbReference type="PANTHER" id="PTHR12416">
    <property type="entry name" value="RRNA-PROCESSING PROTEIN UTP23 HOMOLOG"/>
    <property type="match status" value="1"/>
</dbReference>
<evidence type="ECO:0000313" key="11">
    <source>
        <dbReference type="Proteomes" id="UP000799779"/>
    </source>
</evidence>
<comment type="subcellular location">
    <subcellularLocation>
        <location evidence="1">Nucleus</location>
        <location evidence="1">Nucleolus</location>
    </subcellularLocation>
</comment>
<dbReference type="FunFam" id="3.40.50.1010:FF:000006">
    <property type="entry name" value="rRNA-processing protein UTP23 homolog"/>
    <property type="match status" value="1"/>
</dbReference>
<accession>A0A6A5WLY6</accession>
<protein>
    <recommendedName>
        <fullName evidence="7">U three protein 23</fullName>
    </recommendedName>
</protein>
<dbReference type="InterPro" id="IPR057776">
    <property type="entry name" value="UTP23_sensor"/>
</dbReference>
<evidence type="ECO:0000256" key="6">
    <source>
        <dbReference type="ARBA" id="ARBA00038503"/>
    </source>
</evidence>
<dbReference type="Proteomes" id="UP000799779">
    <property type="component" value="Unassembled WGS sequence"/>
</dbReference>
<evidence type="ECO:0000259" key="9">
    <source>
        <dbReference type="Pfam" id="PF24779"/>
    </source>
</evidence>
<evidence type="ECO:0000256" key="4">
    <source>
        <dbReference type="ARBA" id="ARBA00023242"/>
    </source>
</evidence>
<sequence length="300" mass="33637">MRGKRAKAYRKLMHQYHVNFNFREPYQVLLDSAILQDAARYKIDLIGRLAKMLDGEVKPMITTCDMRHLYGAEPKDERLILQAKGYERRRCNHQDLDEPLSSLECLSDVVDPKSSLTNKHRYVVASQDPRVRAHMRKIAGVPLIYISKSVVILEPMGTATEKLREREEKAKFKAGLKGRRSANVPNVGQKRKRDEDDDTTHDQGGGSIAEQSTGNARPRKIRKGPKAPNPLSMKKAKKAPQDEPKKARRTEDEASHIPPADSEPSNPGGEPAKRKRKRKHKPKADGGGTEAQTEGDAASP</sequence>
<keyword evidence="4" id="KW-0539">Nucleus</keyword>